<dbReference type="Gene3D" id="3.30.1150.10">
    <property type="match status" value="1"/>
</dbReference>
<feature type="compositionally biased region" description="Polar residues" evidence="1">
    <location>
        <begin position="151"/>
        <end position="165"/>
    </location>
</feature>
<evidence type="ECO:0000256" key="1">
    <source>
        <dbReference type="SAM" id="MobiDB-lite"/>
    </source>
</evidence>
<feature type="compositionally biased region" description="Acidic residues" evidence="1">
    <location>
        <begin position="53"/>
        <end position="85"/>
    </location>
</feature>
<proteinExistence type="predicted"/>
<dbReference type="SUPFAM" id="SSF74653">
    <property type="entry name" value="TolA/TonB C-terminal domain"/>
    <property type="match status" value="1"/>
</dbReference>
<reference evidence="2 3" key="1">
    <citation type="submission" date="2024-01" db="EMBL/GenBank/DDBJ databases">
        <title>Hyphobacterium bacterium isolated from marine sediment.</title>
        <authorList>
            <person name="Zhao S."/>
        </authorList>
    </citation>
    <scope>NUCLEOTIDE SEQUENCE [LARGE SCALE GENOMIC DNA]</scope>
    <source>
        <strain evidence="3">HN65</strain>
    </source>
</reference>
<feature type="region of interest" description="Disordered" evidence="1">
    <location>
        <begin position="53"/>
        <end position="132"/>
    </location>
</feature>
<dbReference type="Proteomes" id="UP001354971">
    <property type="component" value="Unassembled WGS sequence"/>
</dbReference>
<feature type="compositionally biased region" description="Polar residues" evidence="1">
    <location>
        <begin position="118"/>
        <end position="128"/>
    </location>
</feature>
<evidence type="ECO:0000313" key="3">
    <source>
        <dbReference type="Proteomes" id="UP001354971"/>
    </source>
</evidence>
<protein>
    <recommendedName>
        <fullName evidence="4">Energy transducer TonB</fullName>
    </recommendedName>
</protein>
<sequence>MRTAIVILASLLLHAGFVVAGLFYFPHAVNQFTTSQIVPLEFIDDIAPMTNLPEEEEEEEFVEEEAPAPVPEEEAEPETPPEPEIDLQAAPETEPEPEVEDTPVEVAAETPEPEVTRQPETTPQPARTQNRDTLDDLLGDLANVVDEERSSSPSRNQNRGAQSSEAIGVTLADSIRSQAQRCYRSSIDAPDPERLIVVVRVRLNRDGSLDGQPDILNRQAIDASGDRYWRVARDRARAAIADCAPYRLPAEHYSIWRRIDVTFRQET</sequence>
<gene>
    <name evidence="2" type="ORF">V0U79_05990</name>
</gene>
<name>A0ABU7LQN7_9PROT</name>
<feature type="compositionally biased region" description="Acidic residues" evidence="1">
    <location>
        <begin position="93"/>
        <end position="103"/>
    </location>
</feature>
<dbReference type="EMBL" id="JAZDRP010000003">
    <property type="protein sequence ID" value="MEE2525909.1"/>
    <property type="molecule type" value="Genomic_DNA"/>
</dbReference>
<keyword evidence="3" id="KW-1185">Reference proteome</keyword>
<evidence type="ECO:0008006" key="4">
    <source>
        <dbReference type="Google" id="ProtNLM"/>
    </source>
</evidence>
<dbReference type="RefSeq" id="WP_330198568.1">
    <property type="nucleotide sequence ID" value="NZ_JAZDRP010000003.1"/>
</dbReference>
<evidence type="ECO:0000313" key="2">
    <source>
        <dbReference type="EMBL" id="MEE2525909.1"/>
    </source>
</evidence>
<feature type="region of interest" description="Disordered" evidence="1">
    <location>
        <begin position="146"/>
        <end position="167"/>
    </location>
</feature>
<comment type="caution">
    <text evidence="2">The sequence shown here is derived from an EMBL/GenBank/DDBJ whole genome shotgun (WGS) entry which is preliminary data.</text>
</comment>
<organism evidence="2 3">
    <name type="scientific">Hyphobacterium lacteum</name>
    <dbReference type="NCBI Taxonomy" id="3116575"/>
    <lineage>
        <taxon>Bacteria</taxon>
        <taxon>Pseudomonadati</taxon>
        <taxon>Pseudomonadota</taxon>
        <taxon>Alphaproteobacteria</taxon>
        <taxon>Maricaulales</taxon>
        <taxon>Maricaulaceae</taxon>
        <taxon>Hyphobacterium</taxon>
    </lineage>
</organism>
<accession>A0ABU7LQN7</accession>